<dbReference type="PRINTS" id="PR00834">
    <property type="entry name" value="PROTEASES2C"/>
</dbReference>
<dbReference type="InterPro" id="IPR001940">
    <property type="entry name" value="Peptidase_S1C"/>
</dbReference>
<dbReference type="InterPro" id="IPR043504">
    <property type="entry name" value="Peptidase_S1_PA_chymotrypsin"/>
</dbReference>
<dbReference type="AlphaFoldDB" id="A0A1G2ICQ6"/>
<feature type="domain" description="PDZ" evidence="5">
    <location>
        <begin position="340"/>
        <end position="429"/>
    </location>
</feature>
<dbReference type="InterPro" id="IPR051201">
    <property type="entry name" value="Chloro_Bact_Ser_Proteases"/>
</dbReference>
<evidence type="ECO:0000313" key="7">
    <source>
        <dbReference type="Proteomes" id="UP000176774"/>
    </source>
</evidence>
<dbReference type="Pfam" id="PF13365">
    <property type="entry name" value="Trypsin_2"/>
    <property type="match status" value="1"/>
</dbReference>
<organism evidence="6 7">
    <name type="scientific">Candidatus Staskawiczbacteria bacterium RIFCSPLOWO2_01_FULL_38_12b</name>
    <dbReference type="NCBI Taxonomy" id="1802214"/>
    <lineage>
        <taxon>Bacteria</taxon>
        <taxon>Candidatus Staskawicziibacteriota</taxon>
    </lineage>
</organism>
<sequence length="442" mass="47200">MYDLPQFDSKKIKDITSKVLRNKTFKIGLASMVFFTVLVFYVGMFSTDIFRTQINGVIGRIQQNFLPLPIQDQPIISNILKSSEEKYVSPISHEQAIINSVREASPSVVSIVISKNLPVYQQQFINPFGDNSPFGLLVPEQVQKGTKYQEVGAGSGFIVSEDGLVLTNKHVVSDKTADYTVITNDGKKYNAKVLALDPVQDLAIIKIQTNLAVSEKTETFPAIKIGDSNSIQIGQTAIAIGNALGQFSNTVSVGVVSGLGRTVSASGSGGFSETLEGIIQTDAAINPGNSGGPLINLQGEVIGINTAMADGGQSIGFAIPINIAKKDIRQIISTNKIVYPFLGVRYLLVDDAVKTKYSLSVDYGALVLRGANGEAAVTAGSAAEKAGIKEKDVVLEINGEKITKDNSMQNIIAKYNPGDNVALKVLRSGKEITIGVVLGERS</sequence>
<keyword evidence="4" id="KW-0472">Membrane</keyword>
<keyword evidence="2" id="KW-0645">Protease</keyword>
<dbReference type="Gene3D" id="2.30.42.10">
    <property type="match status" value="1"/>
</dbReference>
<dbReference type="SUPFAM" id="SSF50156">
    <property type="entry name" value="PDZ domain-like"/>
    <property type="match status" value="1"/>
</dbReference>
<evidence type="ECO:0000259" key="5">
    <source>
        <dbReference type="SMART" id="SM00228"/>
    </source>
</evidence>
<comment type="caution">
    <text evidence="6">The sequence shown here is derived from an EMBL/GenBank/DDBJ whole genome shotgun (WGS) entry which is preliminary data.</text>
</comment>
<dbReference type="SMART" id="SM00228">
    <property type="entry name" value="PDZ"/>
    <property type="match status" value="1"/>
</dbReference>
<gene>
    <name evidence="6" type="ORF">A2908_01520</name>
</gene>
<evidence type="ECO:0000256" key="4">
    <source>
        <dbReference type="SAM" id="Phobius"/>
    </source>
</evidence>
<feature type="transmembrane region" description="Helical" evidence="4">
    <location>
        <begin position="27"/>
        <end position="45"/>
    </location>
</feature>
<evidence type="ECO:0000256" key="2">
    <source>
        <dbReference type="ARBA" id="ARBA00022670"/>
    </source>
</evidence>
<proteinExistence type="inferred from homology"/>
<dbReference type="PANTHER" id="PTHR43343:SF3">
    <property type="entry name" value="PROTEASE DO-LIKE 8, CHLOROPLASTIC"/>
    <property type="match status" value="1"/>
</dbReference>
<dbReference type="STRING" id="1802214.A2908_01520"/>
<name>A0A1G2ICQ6_9BACT</name>
<keyword evidence="4" id="KW-0812">Transmembrane</keyword>
<comment type="similarity">
    <text evidence="1">Belongs to the peptidase S1C family.</text>
</comment>
<accession>A0A1G2ICQ6</accession>
<dbReference type="InterPro" id="IPR001478">
    <property type="entry name" value="PDZ"/>
</dbReference>
<dbReference type="InterPro" id="IPR036034">
    <property type="entry name" value="PDZ_sf"/>
</dbReference>
<dbReference type="SUPFAM" id="SSF50494">
    <property type="entry name" value="Trypsin-like serine proteases"/>
    <property type="match status" value="1"/>
</dbReference>
<reference evidence="6 7" key="1">
    <citation type="journal article" date="2016" name="Nat. Commun.">
        <title>Thousands of microbial genomes shed light on interconnected biogeochemical processes in an aquifer system.</title>
        <authorList>
            <person name="Anantharaman K."/>
            <person name="Brown C.T."/>
            <person name="Hug L.A."/>
            <person name="Sharon I."/>
            <person name="Castelle C.J."/>
            <person name="Probst A.J."/>
            <person name="Thomas B.C."/>
            <person name="Singh A."/>
            <person name="Wilkins M.J."/>
            <person name="Karaoz U."/>
            <person name="Brodie E.L."/>
            <person name="Williams K.H."/>
            <person name="Hubbard S.S."/>
            <person name="Banfield J.F."/>
        </authorList>
    </citation>
    <scope>NUCLEOTIDE SEQUENCE [LARGE SCALE GENOMIC DNA]</scope>
</reference>
<dbReference type="Gene3D" id="2.40.10.10">
    <property type="entry name" value="Trypsin-like serine proteases"/>
    <property type="match status" value="2"/>
</dbReference>
<keyword evidence="3" id="KW-0378">Hydrolase</keyword>
<dbReference type="GO" id="GO:0004252">
    <property type="term" value="F:serine-type endopeptidase activity"/>
    <property type="evidence" value="ECO:0007669"/>
    <property type="project" value="InterPro"/>
</dbReference>
<evidence type="ECO:0000313" key="6">
    <source>
        <dbReference type="EMBL" id="OGZ72532.1"/>
    </source>
</evidence>
<dbReference type="EMBL" id="MHPA01000025">
    <property type="protein sequence ID" value="OGZ72532.1"/>
    <property type="molecule type" value="Genomic_DNA"/>
</dbReference>
<dbReference type="GO" id="GO:0006508">
    <property type="term" value="P:proteolysis"/>
    <property type="evidence" value="ECO:0007669"/>
    <property type="project" value="UniProtKB-KW"/>
</dbReference>
<dbReference type="InterPro" id="IPR009003">
    <property type="entry name" value="Peptidase_S1_PA"/>
</dbReference>
<dbReference type="Proteomes" id="UP000176774">
    <property type="component" value="Unassembled WGS sequence"/>
</dbReference>
<protein>
    <recommendedName>
        <fullName evidence="5">PDZ domain-containing protein</fullName>
    </recommendedName>
</protein>
<dbReference type="Pfam" id="PF13180">
    <property type="entry name" value="PDZ_2"/>
    <property type="match status" value="1"/>
</dbReference>
<keyword evidence="4" id="KW-1133">Transmembrane helix</keyword>
<dbReference type="PANTHER" id="PTHR43343">
    <property type="entry name" value="PEPTIDASE S12"/>
    <property type="match status" value="1"/>
</dbReference>
<evidence type="ECO:0000256" key="3">
    <source>
        <dbReference type="ARBA" id="ARBA00022801"/>
    </source>
</evidence>
<evidence type="ECO:0000256" key="1">
    <source>
        <dbReference type="ARBA" id="ARBA00010541"/>
    </source>
</evidence>